<proteinExistence type="predicted"/>
<gene>
    <name evidence="1" type="ORF">VITISV_035358</name>
</gene>
<sequence length="150" mass="16103">MGLMRCEISGSRKDGRGIYVIEVWAVNAACEASKQGSNTINAVRPLFVGAVIEIRSVTFVYLAALALSVDDFQVLLTVPVGVSTSQQQMAKTTDFDPKSCVGPSHHGSSIQNFALYGANCTPLRPSKPSERSNFRANNLLNLLPGVPVSY</sequence>
<name>A5BYI8_VITVI</name>
<protein>
    <submittedName>
        <fullName evidence="1">Uncharacterized protein</fullName>
    </submittedName>
</protein>
<organism evidence="1">
    <name type="scientific">Vitis vinifera</name>
    <name type="common">Grape</name>
    <dbReference type="NCBI Taxonomy" id="29760"/>
    <lineage>
        <taxon>Eukaryota</taxon>
        <taxon>Viridiplantae</taxon>
        <taxon>Streptophyta</taxon>
        <taxon>Embryophyta</taxon>
        <taxon>Tracheophyta</taxon>
        <taxon>Spermatophyta</taxon>
        <taxon>Magnoliopsida</taxon>
        <taxon>eudicotyledons</taxon>
        <taxon>Gunneridae</taxon>
        <taxon>Pentapetalae</taxon>
        <taxon>rosids</taxon>
        <taxon>Vitales</taxon>
        <taxon>Vitaceae</taxon>
        <taxon>Viteae</taxon>
        <taxon>Vitis</taxon>
    </lineage>
</organism>
<evidence type="ECO:0000313" key="1">
    <source>
        <dbReference type="EMBL" id="CAN77396.1"/>
    </source>
</evidence>
<dbReference type="EMBL" id="AM475796">
    <property type="protein sequence ID" value="CAN77396.1"/>
    <property type="molecule type" value="Genomic_DNA"/>
</dbReference>
<reference evidence="1" key="1">
    <citation type="journal article" date="2007" name="PLoS ONE">
        <title>The first genome sequence of an elite grapevine cultivar (Pinot noir Vitis vinifera L.): coping with a highly heterozygous genome.</title>
        <authorList>
            <person name="Velasco R."/>
            <person name="Zharkikh A."/>
            <person name="Troggio M."/>
            <person name="Cartwright D.A."/>
            <person name="Cestaro A."/>
            <person name="Pruss D."/>
            <person name="Pindo M."/>
            <person name="FitzGerald L.M."/>
            <person name="Vezzulli S."/>
            <person name="Reid J."/>
            <person name="Malacarne G."/>
            <person name="Iliev D."/>
            <person name="Coppola G."/>
            <person name="Wardell B."/>
            <person name="Micheletti D."/>
            <person name="Macalma T."/>
            <person name="Facci M."/>
            <person name="Mitchell J.T."/>
            <person name="Perazzolli M."/>
            <person name="Eldredge G."/>
            <person name="Gatto P."/>
            <person name="Oyzerski R."/>
            <person name="Moretto M."/>
            <person name="Gutin N."/>
            <person name="Stefanini M."/>
            <person name="Chen Y."/>
            <person name="Segala C."/>
            <person name="Davenport C."/>
            <person name="Dematte L."/>
            <person name="Mraz A."/>
            <person name="Battilana J."/>
            <person name="Stormo K."/>
            <person name="Costa F."/>
            <person name="Tao Q."/>
            <person name="Si-Ammour A."/>
            <person name="Harkins T."/>
            <person name="Lackey A."/>
            <person name="Perbost C."/>
            <person name="Taillon B."/>
            <person name="Stella A."/>
            <person name="Solovyev V."/>
            <person name="Fawcett J.A."/>
            <person name="Sterck L."/>
            <person name="Vandepoele K."/>
            <person name="Grando S.M."/>
            <person name="Toppo S."/>
            <person name="Moser C."/>
            <person name="Lanchbury J."/>
            <person name="Bogden R."/>
            <person name="Skolnick M."/>
            <person name="Sgaramella V."/>
            <person name="Bhatnagar S.K."/>
            <person name="Fontana P."/>
            <person name="Gutin A."/>
            <person name="Van de Peer Y."/>
            <person name="Salamini F."/>
            <person name="Viola R."/>
        </authorList>
    </citation>
    <scope>NUCLEOTIDE SEQUENCE</scope>
</reference>
<dbReference type="AlphaFoldDB" id="A5BYI8"/>
<accession>A5BYI8</accession>